<gene>
    <name evidence="1" type="ORF">E0W60_33675</name>
</gene>
<evidence type="ECO:0000313" key="2">
    <source>
        <dbReference type="Proteomes" id="UP000295294"/>
    </source>
</evidence>
<proteinExistence type="predicted"/>
<dbReference type="Proteomes" id="UP000295294">
    <property type="component" value="Plasmid unnamed2"/>
</dbReference>
<geneLocation type="plasmid" evidence="1">
    <name>unnamed2</name>
</geneLocation>
<organism evidence="1 2">
    <name type="scientific">Cupriavidus oxalaticus</name>
    <dbReference type="NCBI Taxonomy" id="96344"/>
    <lineage>
        <taxon>Bacteria</taxon>
        <taxon>Pseudomonadati</taxon>
        <taxon>Pseudomonadota</taxon>
        <taxon>Betaproteobacteria</taxon>
        <taxon>Burkholderiales</taxon>
        <taxon>Burkholderiaceae</taxon>
        <taxon>Cupriavidus</taxon>
    </lineage>
</organism>
<reference evidence="1 2" key="1">
    <citation type="submission" date="2019-03" db="EMBL/GenBank/DDBJ databases">
        <title>Efficiently degradation of phenoxyalkanoic acid herbicides by Cupriavidus oxalaticus strain X32.</title>
        <authorList>
            <person name="Sheng X."/>
        </authorList>
    </citation>
    <scope>NUCLEOTIDE SEQUENCE [LARGE SCALE GENOMIC DNA]</scope>
    <source>
        <strain evidence="1 2">X32</strain>
        <plasmid evidence="1 2">unnamed2</plasmid>
    </source>
</reference>
<accession>A0A4P7LMF4</accession>
<name>A0A4P7LMF4_9BURK</name>
<keyword evidence="1" id="KW-0614">Plasmid</keyword>
<dbReference type="EMBL" id="CP038637">
    <property type="protein sequence ID" value="QBY56009.1"/>
    <property type="molecule type" value="Genomic_DNA"/>
</dbReference>
<dbReference type="RefSeq" id="WP_135707180.1">
    <property type="nucleotide sequence ID" value="NZ_CP038637.1"/>
</dbReference>
<sequence length="179" mass="20435">MSDFRQISVEFRDMEATEARERQAAKDRETAARAHMVVRAREAFEEAGVYRYLREQADAMKQEGYSCRYARDVVDFRANVSIAFVAKQGEHIEDRSQFGPGFAGETNTHTLNIVSDADGAVRFETWNELESSARKTSVKSLSDLTLDDVKEAFRGFVREAFVARKLHDDRKAIRPAYRG</sequence>
<dbReference type="KEGG" id="cox:E0W60_33675"/>
<dbReference type="OrthoDB" id="9870556at2"/>
<protein>
    <submittedName>
        <fullName evidence="1">Uncharacterized protein</fullName>
    </submittedName>
</protein>
<dbReference type="AlphaFoldDB" id="A0A4P7LMF4"/>
<evidence type="ECO:0000313" key="1">
    <source>
        <dbReference type="EMBL" id="QBY56009.1"/>
    </source>
</evidence>